<evidence type="ECO:0000313" key="2">
    <source>
        <dbReference type="Proteomes" id="UP000325577"/>
    </source>
</evidence>
<keyword evidence="2" id="KW-1185">Reference proteome</keyword>
<sequence>MGILMAFPVFNMPFMIEDDTLYPEELTRPTDVIEGLPSPDHLIGLLITCARFWDRVDHAFCFNMEELCPTFEELCSILDVTIHGKMIFSKVQRGYSTLLSNLLSLNIVELRLLVQGESFSLLTIMDCFKNQEPSRARLAALALYMISHFLLLTDTDIVDARLIGVVDDLGKKGNIVCLILVETLNGLDMVHNGLDHEFSGSPLCLMMWLKDKLALLESPQLCPC</sequence>
<proteinExistence type="predicted"/>
<dbReference type="AlphaFoldDB" id="A0A5J4ZXC5"/>
<evidence type="ECO:0000313" key="1">
    <source>
        <dbReference type="EMBL" id="KAA8521697.1"/>
    </source>
</evidence>
<protein>
    <submittedName>
        <fullName evidence="1">Uncharacterized protein</fullName>
    </submittedName>
</protein>
<reference evidence="1 2" key="1">
    <citation type="submission" date="2019-09" db="EMBL/GenBank/DDBJ databases">
        <title>A chromosome-level genome assembly of the Chinese tupelo Nyssa sinensis.</title>
        <authorList>
            <person name="Yang X."/>
            <person name="Kang M."/>
            <person name="Yang Y."/>
            <person name="Xiong H."/>
            <person name="Wang M."/>
            <person name="Zhang Z."/>
            <person name="Wang Z."/>
            <person name="Wu H."/>
            <person name="Ma T."/>
            <person name="Liu J."/>
            <person name="Xi Z."/>
        </authorList>
    </citation>
    <scope>NUCLEOTIDE SEQUENCE [LARGE SCALE GENOMIC DNA]</scope>
    <source>
        <strain evidence="1">J267</strain>
        <tissue evidence="1">Leaf</tissue>
    </source>
</reference>
<dbReference type="EMBL" id="CM018048">
    <property type="protein sequence ID" value="KAA8521697.1"/>
    <property type="molecule type" value="Genomic_DNA"/>
</dbReference>
<organism evidence="1 2">
    <name type="scientific">Nyssa sinensis</name>
    <dbReference type="NCBI Taxonomy" id="561372"/>
    <lineage>
        <taxon>Eukaryota</taxon>
        <taxon>Viridiplantae</taxon>
        <taxon>Streptophyta</taxon>
        <taxon>Embryophyta</taxon>
        <taxon>Tracheophyta</taxon>
        <taxon>Spermatophyta</taxon>
        <taxon>Magnoliopsida</taxon>
        <taxon>eudicotyledons</taxon>
        <taxon>Gunneridae</taxon>
        <taxon>Pentapetalae</taxon>
        <taxon>asterids</taxon>
        <taxon>Cornales</taxon>
        <taxon>Nyssaceae</taxon>
        <taxon>Nyssa</taxon>
    </lineage>
</organism>
<gene>
    <name evidence="1" type="ORF">F0562_012313</name>
</gene>
<dbReference type="Proteomes" id="UP000325577">
    <property type="component" value="Linkage Group LG5"/>
</dbReference>
<accession>A0A5J4ZXC5</accession>
<name>A0A5J4ZXC5_9ASTE</name>